<gene>
    <name evidence="1" type="ORF">GCM10010411_71400</name>
</gene>
<sequence length="67" mass="6854">MAPHSAPSVGIVWGLGTMAHGPLGDLATWLATPVATSRGEDGAMALGVASTEMVYEFDQARGRGVVK</sequence>
<name>A0ABP6CND0_9ACTN</name>
<evidence type="ECO:0000313" key="1">
    <source>
        <dbReference type="EMBL" id="GAA2624591.1"/>
    </source>
</evidence>
<reference evidence="2" key="1">
    <citation type="journal article" date="2019" name="Int. J. Syst. Evol. Microbiol.">
        <title>The Global Catalogue of Microorganisms (GCM) 10K type strain sequencing project: providing services to taxonomists for standard genome sequencing and annotation.</title>
        <authorList>
            <consortium name="The Broad Institute Genomics Platform"/>
            <consortium name="The Broad Institute Genome Sequencing Center for Infectious Disease"/>
            <person name="Wu L."/>
            <person name="Ma J."/>
        </authorList>
    </citation>
    <scope>NUCLEOTIDE SEQUENCE [LARGE SCALE GENOMIC DNA]</scope>
    <source>
        <strain evidence="2">JCM 6833</strain>
    </source>
</reference>
<protein>
    <submittedName>
        <fullName evidence="1">Uncharacterized protein</fullName>
    </submittedName>
</protein>
<comment type="caution">
    <text evidence="1">The sequence shown here is derived from an EMBL/GenBank/DDBJ whole genome shotgun (WGS) entry which is preliminary data.</text>
</comment>
<dbReference type="Proteomes" id="UP001501509">
    <property type="component" value="Unassembled WGS sequence"/>
</dbReference>
<keyword evidence="2" id="KW-1185">Reference proteome</keyword>
<organism evidence="1 2">
    <name type="scientific">Actinomadura fulvescens</name>
    <dbReference type="NCBI Taxonomy" id="46160"/>
    <lineage>
        <taxon>Bacteria</taxon>
        <taxon>Bacillati</taxon>
        <taxon>Actinomycetota</taxon>
        <taxon>Actinomycetes</taxon>
        <taxon>Streptosporangiales</taxon>
        <taxon>Thermomonosporaceae</taxon>
        <taxon>Actinomadura</taxon>
    </lineage>
</organism>
<evidence type="ECO:0000313" key="2">
    <source>
        <dbReference type="Proteomes" id="UP001501509"/>
    </source>
</evidence>
<dbReference type="EMBL" id="BAAATD010000011">
    <property type="protein sequence ID" value="GAA2624591.1"/>
    <property type="molecule type" value="Genomic_DNA"/>
</dbReference>
<proteinExistence type="predicted"/>
<accession>A0ABP6CND0</accession>